<evidence type="ECO:0000313" key="3">
    <source>
        <dbReference type="Proteomes" id="UP001162060"/>
    </source>
</evidence>
<accession>A0AAV1VDF0</accession>
<protein>
    <submittedName>
        <fullName evidence="2">Uncharacterized protein</fullName>
    </submittedName>
</protein>
<organism evidence="2 3">
    <name type="scientific">Peronospora matthiolae</name>
    <dbReference type="NCBI Taxonomy" id="2874970"/>
    <lineage>
        <taxon>Eukaryota</taxon>
        <taxon>Sar</taxon>
        <taxon>Stramenopiles</taxon>
        <taxon>Oomycota</taxon>
        <taxon>Peronosporomycetes</taxon>
        <taxon>Peronosporales</taxon>
        <taxon>Peronosporaceae</taxon>
        <taxon>Peronospora</taxon>
    </lineage>
</organism>
<evidence type="ECO:0000313" key="1">
    <source>
        <dbReference type="EMBL" id="CAK7934606.1"/>
    </source>
</evidence>
<evidence type="ECO:0000313" key="2">
    <source>
        <dbReference type="EMBL" id="CAK7944949.1"/>
    </source>
</evidence>
<sequence length="59" mass="6430">MFGEPGLTANALDVMDEGIPSLHQDFAVSNTAAIVPPVFEERIGEELFLRTDSFHAGIR</sequence>
<gene>
    <name evidence="1" type="ORF">PM001_LOCUS19756</name>
    <name evidence="2" type="ORF">PM001_LOCUS30099</name>
</gene>
<dbReference type="AlphaFoldDB" id="A0AAV1VDF0"/>
<dbReference type="EMBL" id="CAKLBY020000311">
    <property type="protein sequence ID" value="CAK7944949.1"/>
    <property type="molecule type" value="Genomic_DNA"/>
</dbReference>
<comment type="caution">
    <text evidence="2">The sequence shown here is derived from an EMBL/GenBank/DDBJ whole genome shotgun (WGS) entry which is preliminary data.</text>
</comment>
<reference evidence="2" key="1">
    <citation type="submission" date="2024-01" db="EMBL/GenBank/DDBJ databases">
        <authorList>
            <person name="Webb A."/>
        </authorList>
    </citation>
    <scope>NUCLEOTIDE SEQUENCE</scope>
    <source>
        <strain evidence="2">Pm1</strain>
    </source>
</reference>
<name>A0AAV1VDF0_9STRA</name>
<dbReference type="Proteomes" id="UP001162060">
    <property type="component" value="Unassembled WGS sequence"/>
</dbReference>
<proteinExistence type="predicted"/>
<dbReference type="EMBL" id="CAKLBY020000214">
    <property type="protein sequence ID" value="CAK7934606.1"/>
    <property type="molecule type" value="Genomic_DNA"/>
</dbReference>